<keyword evidence="2" id="KW-1185">Reference proteome</keyword>
<evidence type="ECO:0000313" key="1">
    <source>
        <dbReference type="EMBL" id="KAK3743970.1"/>
    </source>
</evidence>
<dbReference type="EMBL" id="JAWDGP010006286">
    <property type="protein sequence ID" value="KAK3743970.1"/>
    <property type="molecule type" value="Genomic_DNA"/>
</dbReference>
<evidence type="ECO:0000313" key="2">
    <source>
        <dbReference type="Proteomes" id="UP001283361"/>
    </source>
</evidence>
<dbReference type="Proteomes" id="UP001283361">
    <property type="component" value="Unassembled WGS sequence"/>
</dbReference>
<dbReference type="AlphaFoldDB" id="A0AAE0YFR2"/>
<proteinExistence type="predicted"/>
<comment type="caution">
    <text evidence="1">The sequence shown here is derived from an EMBL/GenBank/DDBJ whole genome shotgun (WGS) entry which is preliminary data.</text>
</comment>
<name>A0AAE0YFR2_9GAST</name>
<reference evidence="1" key="1">
    <citation type="journal article" date="2023" name="G3 (Bethesda)">
        <title>A reference genome for the long-term kleptoplast-retaining sea slug Elysia crispata morphotype clarki.</title>
        <authorList>
            <person name="Eastman K.E."/>
            <person name="Pendleton A.L."/>
            <person name="Shaikh M.A."/>
            <person name="Suttiyut T."/>
            <person name="Ogas R."/>
            <person name="Tomko P."/>
            <person name="Gavelis G."/>
            <person name="Widhalm J.R."/>
            <person name="Wisecaver J.H."/>
        </authorList>
    </citation>
    <scope>NUCLEOTIDE SEQUENCE</scope>
    <source>
        <strain evidence="1">ECLA1</strain>
    </source>
</reference>
<accession>A0AAE0YFR2</accession>
<gene>
    <name evidence="1" type="ORF">RRG08_063105</name>
</gene>
<protein>
    <submittedName>
        <fullName evidence="1">Uncharacterized protein</fullName>
    </submittedName>
</protein>
<sequence length="124" mass="14013">MKASVDIQLISRCFGTAPVLMFYRQQNQQAECSGVATAPIHKINGSDSIVPSVPSVSWTVVYSTSANFNKCNVFNMFDNLIDSVEVRRIQLQDKDINDWSKSCNLANQDRSRDVMEKYSSQKRV</sequence>
<organism evidence="1 2">
    <name type="scientific">Elysia crispata</name>
    <name type="common">lettuce slug</name>
    <dbReference type="NCBI Taxonomy" id="231223"/>
    <lineage>
        <taxon>Eukaryota</taxon>
        <taxon>Metazoa</taxon>
        <taxon>Spiralia</taxon>
        <taxon>Lophotrochozoa</taxon>
        <taxon>Mollusca</taxon>
        <taxon>Gastropoda</taxon>
        <taxon>Heterobranchia</taxon>
        <taxon>Euthyneura</taxon>
        <taxon>Panpulmonata</taxon>
        <taxon>Sacoglossa</taxon>
        <taxon>Placobranchoidea</taxon>
        <taxon>Plakobranchidae</taxon>
        <taxon>Elysia</taxon>
    </lineage>
</organism>